<feature type="domain" description="DUF4253" evidence="2">
    <location>
        <begin position="201"/>
        <end position="308"/>
    </location>
</feature>
<evidence type="ECO:0000313" key="4">
    <source>
        <dbReference type="Proteomes" id="UP000199645"/>
    </source>
</evidence>
<sequence length="308" mass="33628">MTLFAMPATERLAVTPSGAEVTGFTVGSDTALDWWHRLRAAYPETGLWPLLIDDDAPGYLEDPYTHATVEESLTQAYALDGAAILAGSDGPSPTCHDQVSAAEIPTEPADRPSPARHDQSSAAEIPTEPADRPSPTCHDRASAAEIPTEPADRPSPARHDQSSAAEIPTEPADDGEWPGDPERPGLWLPYDGNGRPLPITVALVPAAEPWLVPVTLHYGGWNGYPDPGEHAAIMRHFLDEYGAEPVFWSGANLDYLVARPPTTRPEAVALAWKYRRYNDGEYDFYRAETLTGLAAALLNNPVWRMWWD</sequence>
<dbReference type="OrthoDB" id="7839592at2"/>
<dbReference type="RefSeq" id="WP_093613172.1">
    <property type="nucleotide sequence ID" value="NZ_BOMT01000029.1"/>
</dbReference>
<feature type="region of interest" description="Disordered" evidence="1">
    <location>
        <begin position="104"/>
        <end position="189"/>
    </location>
</feature>
<protein>
    <recommendedName>
        <fullName evidence="2">DUF4253 domain-containing protein</fullName>
    </recommendedName>
</protein>
<evidence type="ECO:0000259" key="2">
    <source>
        <dbReference type="Pfam" id="PF14062"/>
    </source>
</evidence>
<evidence type="ECO:0000313" key="3">
    <source>
        <dbReference type="EMBL" id="SFE91060.1"/>
    </source>
</evidence>
<dbReference type="InterPro" id="IPR025349">
    <property type="entry name" value="DUF4253"/>
</dbReference>
<dbReference type="STRING" id="35752.SAMN05421541_104391"/>
<feature type="compositionally biased region" description="Basic and acidic residues" evidence="1">
    <location>
        <begin position="108"/>
        <end position="119"/>
    </location>
</feature>
<reference evidence="3 4" key="1">
    <citation type="submission" date="2016-10" db="EMBL/GenBank/DDBJ databases">
        <authorList>
            <person name="de Groot N.N."/>
        </authorList>
    </citation>
    <scope>NUCLEOTIDE SEQUENCE [LARGE SCALE GENOMIC DNA]</scope>
    <source>
        <strain evidence="3 4">DSM 43019</strain>
    </source>
</reference>
<organism evidence="3 4">
    <name type="scientific">Actinoplanes philippinensis</name>
    <dbReference type="NCBI Taxonomy" id="35752"/>
    <lineage>
        <taxon>Bacteria</taxon>
        <taxon>Bacillati</taxon>
        <taxon>Actinomycetota</taxon>
        <taxon>Actinomycetes</taxon>
        <taxon>Micromonosporales</taxon>
        <taxon>Micromonosporaceae</taxon>
        <taxon>Actinoplanes</taxon>
    </lineage>
</organism>
<feature type="compositionally biased region" description="Basic and acidic residues" evidence="1">
    <location>
        <begin position="150"/>
        <end position="161"/>
    </location>
</feature>
<accession>A0A1I2EFM9</accession>
<dbReference type="EMBL" id="FONV01000004">
    <property type="protein sequence ID" value="SFE91060.1"/>
    <property type="molecule type" value="Genomic_DNA"/>
</dbReference>
<evidence type="ECO:0000256" key="1">
    <source>
        <dbReference type="SAM" id="MobiDB-lite"/>
    </source>
</evidence>
<name>A0A1I2EFM9_9ACTN</name>
<keyword evidence="4" id="KW-1185">Reference proteome</keyword>
<dbReference type="Proteomes" id="UP000199645">
    <property type="component" value="Unassembled WGS sequence"/>
</dbReference>
<dbReference type="AlphaFoldDB" id="A0A1I2EFM9"/>
<proteinExistence type="predicted"/>
<gene>
    <name evidence="3" type="ORF">SAMN05421541_104391</name>
</gene>
<dbReference type="Pfam" id="PF14062">
    <property type="entry name" value="DUF4253"/>
    <property type="match status" value="1"/>
</dbReference>